<dbReference type="NCBIfam" id="TIGR00138">
    <property type="entry name" value="rsmG_gidB"/>
    <property type="match status" value="1"/>
</dbReference>
<evidence type="ECO:0000256" key="7">
    <source>
        <dbReference type="SAM" id="MobiDB-lite"/>
    </source>
</evidence>
<evidence type="ECO:0000256" key="3">
    <source>
        <dbReference type="ARBA" id="ARBA00022603"/>
    </source>
</evidence>
<proteinExistence type="inferred from homology"/>
<evidence type="ECO:0000256" key="2">
    <source>
        <dbReference type="ARBA" id="ARBA00022552"/>
    </source>
</evidence>
<evidence type="ECO:0000256" key="4">
    <source>
        <dbReference type="ARBA" id="ARBA00022679"/>
    </source>
</evidence>
<dbReference type="AlphaFoldDB" id="C5AZK3"/>
<dbReference type="Gene3D" id="3.40.50.150">
    <property type="entry name" value="Vaccinia Virus protein VP39"/>
    <property type="match status" value="1"/>
</dbReference>
<name>C5AZK3_METEA</name>
<evidence type="ECO:0000256" key="1">
    <source>
        <dbReference type="ARBA" id="ARBA00022490"/>
    </source>
</evidence>
<feature type="binding site" evidence="6">
    <location>
        <position position="96"/>
    </location>
    <ligand>
        <name>S-adenosyl-L-methionine</name>
        <dbReference type="ChEBI" id="CHEBI:59789"/>
    </ligand>
</feature>
<dbReference type="InterPro" id="IPR029063">
    <property type="entry name" value="SAM-dependent_MTases_sf"/>
</dbReference>
<feature type="compositionally biased region" description="Basic and acidic residues" evidence="7">
    <location>
        <begin position="13"/>
        <end position="26"/>
    </location>
</feature>
<keyword evidence="1 6" id="KW-0963">Cytoplasm</keyword>
<dbReference type="HOGENOM" id="CLU_065341_1_0_5"/>
<dbReference type="EMBL" id="CP001510">
    <property type="protein sequence ID" value="ACS39337.1"/>
    <property type="molecule type" value="Genomic_DNA"/>
</dbReference>
<dbReference type="HAMAP" id="MF_00074">
    <property type="entry name" value="16SrRNA_methyltr_G"/>
    <property type="match status" value="1"/>
</dbReference>
<feature type="binding site" evidence="6">
    <location>
        <begin position="149"/>
        <end position="150"/>
    </location>
    <ligand>
        <name>S-adenosyl-L-methionine</name>
        <dbReference type="ChEBI" id="CHEBI:59789"/>
    </ligand>
</feature>
<feature type="binding site" evidence="6">
    <location>
        <position position="165"/>
    </location>
    <ligand>
        <name>S-adenosyl-L-methionine</name>
        <dbReference type="ChEBI" id="CHEBI:59789"/>
    </ligand>
</feature>
<dbReference type="Pfam" id="PF02527">
    <property type="entry name" value="GidB"/>
    <property type="match status" value="1"/>
</dbReference>
<reference evidence="8 9" key="1">
    <citation type="journal article" date="2009" name="PLoS ONE">
        <title>Methylobacterium genome sequences: a reference blueprint to investigate microbial metabolism of C1 compounds from natural and industrial sources.</title>
        <authorList>
            <person name="Vuilleumier S."/>
            <person name="Chistoserdova L."/>
            <person name="Lee M.-C."/>
            <person name="Bringel F."/>
            <person name="Lajus A."/>
            <person name="Zhou Y."/>
            <person name="Gourion B."/>
            <person name="Barbe V."/>
            <person name="Chang J."/>
            <person name="Cruveiller S."/>
            <person name="Dossat C."/>
            <person name="Gillett W."/>
            <person name="Gruffaz C."/>
            <person name="Haugen E."/>
            <person name="Hourcade E."/>
            <person name="Levy R."/>
            <person name="Mangenot S."/>
            <person name="Muller E."/>
            <person name="Nadalig T."/>
            <person name="Pagni M."/>
            <person name="Penny C."/>
            <person name="Peyraud R."/>
            <person name="Robinson D.G."/>
            <person name="Roche D."/>
            <person name="Rouy Z."/>
            <person name="Saenampechek C."/>
            <person name="Salvignol G."/>
            <person name="Vallenet D."/>
            <person name="Wu Z."/>
            <person name="Marx C.J."/>
            <person name="Vorholt J.A."/>
            <person name="Olson M.V."/>
            <person name="Kaul R."/>
            <person name="Weissenbach J."/>
            <person name="Medigue C."/>
            <person name="Lidstrom M.E."/>
        </authorList>
    </citation>
    <scope>NUCLEOTIDE SEQUENCE [LARGE SCALE GENOMIC DNA]</scope>
    <source>
        <strain evidence="9">ATCC 14718 / DSM 1338 / JCM 2805 / NCIMB 9133 / AM1</strain>
    </source>
</reference>
<accession>C5AZK3</accession>
<keyword evidence="4 6" id="KW-0808">Transferase</keyword>
<comment type="caution">
    <text evidence="6">Lacks conserved residue(s) required for the propagation of feature annotation.</text>
</comment>
<dbReference type="PANTHER" id="PTHR31760">
    <property type="entry name" value="S-ADENOSYL-L-METHIONINE-DEPENDENT METHYLTRANSFERASES SUPERFAMILY PROTEIN"/>
    <property type="match status" value="1"/>
</dbReference>
<dbReference type="STRING" id="272630.MexAM1_META1p1475"/>
<keyword evidence="5 6" id="KW-0949">S-adenosyl-L-methionine</keyword>
<evidence type="ECO:0000313" key="8">
    <source>
        <dbReference type="EMBL" id="ACS39337.1"/>
    </source>
</evidence>
<comment type="function">
    <text evidence="6">Specifically methylates the N7 position of guanine in position 527 of 16S rRNA.</text>
</comment>
<organism evidence="8 9">
    <name type="scientific">Methylorubrum extorquens (strain ATCC 14718 / DSM 1338 / JCM 2805 / NCIMB 9133 / AM1)</name>
    <name type="common">Methylobacterium extorquens</name>
    <dbReference type="NCBI Taxonomy" id="272630"/>
    <lineage>
        <taxon>Bacteria</taxon>
        <taxon>Pseudomonadati</taxon>
        <taxon>Pseudomonadota</taxon>
        <taxon>Alphaproteobacteria</taxon>
        <taxon>Hyphomicrobiales</taxon>
        <taxon>Methylobacteriaceae</taxon>
        <taxon>Methylorubrum</taxon>
    </lineage>
</organism>
<dbReference type="EC" id="2.1.1.170" evidence="6"/>
<keyword evidence="2 6" id="KW-0698">rRNA processing</keyword>
<dbReference type="Proteomes" id="UP000009081">
    <property type="component" value="Chromosome"/>
</dbReference>
<sequence length="234" mass="25563">MPAGAGFRRRHEKAGLPRPEDGRMSTDLRTRVLSEHHVSRETAASLDLYVAQLTRWQTVKNLVGPATLKEVWHRHIADALQLLSIAPEATRWLDLGSGAGIPGLILALAGKERPGFHVRLVESNARKCAFLSETARLTGAPVTVHNARIEAVIGTLTDTEIVCARALAPLSQLLAWTEPLLTSGTTGLFPKGRDAATELTEAEDEWTFTRDLIPSRTDSQARIVRVTSLSRVDP</sequence>
<dbReference type="KEGG" id="mea:Mex_1p1475"/>
<comment type="subcellular location">
    <subcellularLocation>
        <location evidence="6">Cytoplasm</location>
    </subcellularLocation>
</comment>
<dbReference type="PANTHER" id="PTHR31760:SF0">
    <property type="entry name" value="S-ADENOSYL-L-METHIONINE-DEPENDENT METHYLTRANSFERASES SUPERFAMILY PROTEIN"/>
    <property type="match status" value="1"/>
</dbReference>
<dbReference type="SUPFAM" id="SSF53335">
    <property type="entry name" value="S-adenosyl-L-methionine-dependent methyltransferases"/>
    <property type="match status" value="1"/>
</dbReference>
<protein>
    <recommendedName>
        <fullName evidence="6">Ribosomal RNA small subunit methyltransferase G</fullName>
        <ecNumber evidence="6">2.1.1.170</ecNumber>
    </recommendedName>
    <alternativeName>
        <fullName evidence="6">16S rRNA 7-methylguanosine methyltransferase</fullName>
        <shortName evidence="6">16S rRNA m7G methyltransferase</shortName>
    </alternativeName>
</protein>
<feature type="region of interest" description="Disordered" evidence="7">
    <location>
        <begin position="1"/>
        <end position="26"/>
    </location>
</feature>
<evidence type="ECO:0000256" key="5">
    <source>
        <dbReference type="ARBA" id="ARBA00022691"/>
    </source>
</evidence>
<keyword evidence="3 6" id="KW-0489">Methyltransferase</keyword>
<gene>
    <name evidence="8" type="primary">gidB</name>
    <name evidence="6" type="synonym">rsmG</name>
    <name evidence="8" type="ordered locus">MexAM1_META1p1475</name>
</gene>
<dbReference type="InterPro" id="IPR003682">
    <property type="entry name" value="rRNA_ssu_MeTfrase_G"/>
</dbReference>
<dbReference type="GO" id="GO:0005829">
    <property type="term" value="C:cytosol"/>
    <property type="evidence" value="ECO:0007669"/>
    <property type="project" value="TreeGrafter"/>
</dbReference>
<dbReference type="eggNOG" id="COG0357">
    <property type="taxonomic scope" value="Bacteria"/>
</dbReference>
<dbReference type="GO" id="GO:0070043">
    <property type="term" value="F:rRNA (guanine-N7-)-methyltransferase activity"/>
    <property type="evidence" value="ECO:0007669"/>
    <property type="project" value="UniProtKB-UniRule"/>
</dbReference>
<evidence type="ECO:0000256" key="6">
    <source>
        <dbReference type="HAMAP-Rule" id="MF_00074"/>
    </source>
</evidence>
<comment type="similarity">
    <text evidence="6">Belongs to the methyltransferase superfamily. RNA methyltransferase RsmG family.</text>
</comment>
<keyword evidence="9" id="KW-1185">Reference proteome</keyword>
<evidence type="ECO:0000313" key="9">
    <source>
        <dbReference type="Proteomes" id="UP000009081"/>
    </source>
</evidence>
<comment type="catalytic activity">
    <reaction evidence="6">
        <text>guanosine(527) in 16S rRNA + S-adenosyl-L-methionine = N(7)-methylguanosine(527) in 16S rRNA + S-adenosyl-L-homocysteine</text>
        <dbReference type="Rhea" id="RHEA:42732"/>
        <dbReference type="Rhea" id="RHEA-COMP:10209"/>
        <dbReference type="Rhea" id="RHEA-COMP:10210"/>
        <dbReference type="ChEBI" id="CHEBI:57856"/>
        <dbReference type="ChEBI" id="CHEBI:59789"/>
        <dbReference type="ChEBI" id="CHEBI:74269"/>
        <dbReference type="ChEBI" id="CHEBI:74480"/>
        <dbReference type="EC" id="2.1.1.170"/>
    </reaction>
</comment>